<reference evidence="2 3" key="1">
    <citation type="journal article" date="2020" name="Biotechnol. Biofuels">
        <title>New insights from the biogas microbiome by comprehensive genome-resolved metagenomics of nearly 1600 species originating from multiple anaerobic digesters.</title>
        <authorList>
            <person name="Campanaro S."/>
            <person name="Treu L."/>
            <person name="Rodriguez-R L.M."/>
            <person name="Kovalovszki A."/>
            <person name="Ziels R.M."/>
            <person name="Maus I."/>
            <person name="Zhu X."/>
            <person name="Kougias P.G."/>
            <person name="Basile A."/>
            <person name="Luo G."/>
            <person name="Schluter A."/>
            <person name="Konstantinidis K.T."/>
            <person name="Angelidaki I."/>
        </authorList>
    </citation>
    <scope>NUCLEOTIDE SEQUENCE [LARGE SCALE GENOMIC DNA]</scope>
    <source>
        <strain evidence="2">AS04akNAM_66</strain>
    </source>
</reference>
<keyword evidence="1" id="KW-1133">Transmembrane helix</keyword>
<accession>A0A7V6U0I9</accession>
<proteinExistence type="predicted"/>
<sequence>MQAASEAPGLASSINIGAFNLGNAVGAALGGGVISAGYGYAAIPVAGGLLAAAGLLFTLSRRPKAALAPSAC</sequence>
<dbReference type="EMBL" id="DUMN01000437">
    <property type="protein sequence ID" value="HHV69051.1"/>
    <property type="molecule type" value="Genomic_DNA"/>
</dbReference>
<dbReference type="Proteomes" id="UP000551563">
    <property type="component" value="Unassembled WGS sequence"/>
</dbReference>
<dbReference type="SUPFAM" id="SSF103473">
    <property type="entry name" value="MFS general substrate transporter"/>
    <property type="match status" value="1"/>
</dbReference>
<dbReference type="InterPro" id="IPR036259">
    <property type="entry name" value="MFS_trans_sf"/>
</dbReference>
<comment type="caution">
    <text evidence="2">The sequence shown here is derived from an EMBL/GenBank/DDBJ whole genome shotgun (WGS) entry which is preliminary data.</text>
</comment>
<name>A0A7V6U0I9_9HYPH</name>
<protein>
    <submittedName>
        <fullName evidence="2">MFS transporter</fullName>
    </submittedName>
</protein>
<gene>
    <name evidence="2" type="ORF">GXX48_15585</name>
</gene>
<evidence type="ECO:0000313" key="3">
    <source>
        <dbReference type="Proteomes" id="UP000551563"/>
    </source>
</evidence>
<evidence type="ECO:0000256" key="1">
    <source>
        <dbReference type="SAM" id="Phobius"/>
    </source>
</evidence>
<dbReference type="AlphaFoldDB" id="A0A7V6U0I9"/>
<evidence type="ECO:0000313" key="2">
    <source>
        <dbReference type="EMBL" id="HHV69051.1"/>
    </source>
</evidence>
<feature type="transmembrane region" description="Helical" evidence="1">
    <location>
        <begin position="38"/>
        <end position="59"/>
    </location>
</feature>
<organism evidence="2 3">
    <name type="scientific">Brucella intermedia</name>
    <dbReference type="NCBI Taxonomy" id="94625"/>
    <lineage>
        <taxon>Bacteria</taxon>
        <taxon>Pseudomonadati</taxon>
        <taxon>Pseudomonadota</taxon>
        <taxon>Alphaproteobacteria</taxon>
        <taxon>Hyphomicrobiales</taxon>
        <taxon>Brucellaceae</taxon>
        <taxon>Brucella/Ochrobactrum group</taxon>
        <taxon>Brucella</taxon>
    </lineage>
</organism>
<feature type="non-terminal residue" evidence="2">
    <location>
        <position position="1"/>
    </location>
</feature>
<keyword evidence="1" id="KW-0472">Membrane</keyword>
<keyword evidence="1" id="KW-0812">Transmembrane</keyword>